<keyword evidence="1" id="KW-0812">Transmembrane</keyword>
<feature type="transmembrane region" description="Helical" evidence="1">
    <location>
        <begin position="109"/>
        <end position="127"/>
    </location>
</feature>
<dbReference type="GO" id="GO:0042925">
    <property type="term" value="F:benzoate transmembrane transporter activity"/>
    <property type="evidence" value="ECO:0007669"/>
    <property type="project" value="InterPro"/>
</dbReference>
<keyword evidence="3" id="KW-1185">Reference proteome</keyword>
<dbReference type="RefSeq" id="WP_256381312.1">
    <property type="nucleotide sequence ID" value="NZ_FOND01000012.1"/>
</dbReference>
<feature type="transmembrane region" description="Helical" evidence="1">
    <location>
        <begin position="83"/>
        <end position="102"/>
    </location>
</feature>
<feature type="transmembrane region" description="Helical" evidence="1">
    <location>
        <begin position="195"/>
        <end position="217"/>
    </location>
</feature>
<feature type="transmembrane region" description="Helical" evidence="1">
    <location>
        <begin position="161"/>
        <end position="183"/>
    </location>
</feature>
<feature type="transmembrane region" description="Helical" evidence="1">
    <location>
        <begin position="6"/>
        <end position="26"/>
    </location>
</feature>
<dbReference type="InterPro" id="IPR004711">
    <property type="entry name" value="Benzoate_Transporter"/>
</dbReference>
<feature type="transmembrane region" description="Helical" evidence="1">
    <location>
        <begin position="282"/>
        <end position="306"/>
    </location>
</feature>
<dbReference type="EMBL" id="FOND01000012">
    <property type="protein sequence ID" value="SFF35656.1"/>
    <property type="molecule type" value="Genomic_DNA"/>
</dbReference>
<evidence type="ECO:0000313" key="2">
    <source>
        <dbReference type="EMBL" id="SFF35656.1"/>
    </source>
</evidence>
<feature type="transmembrane region" description="Helical" evidence="1">
    <location>
        <begin position="313"/>
        <end position="334"/>
    </location>
</feature>
<evidence type="ECO:0000313" key="3">
    <source>
        <dbReference type="Proteomes" id="UP000198589"/>
    </source>
</evidence>
<dbReference type="STRING" id="1798228.SAMN05216574_11241"/>
<protein>
    <submittedName>
        <fullName evidence="2">Benzoate membrane transport protein</fullName>
    </submittedName>
</protein>
<sequence length="394" mass="39348">MATVGAGLVAAVFGCTGPALIVINGASEAGLSAAQTASWIFGIYVFGGLISLVLGLYYKMPITGAWSIPGAVLVAGALQDFTFAQMVGAYLVSGLLVLVLGVTGLVRKVAAWLPFPIIMAMIAGALIRFGTGVVTAGTTAPLIVGAAVVGFLLLTRYVRSVPGVVGALVLGSVTAAVTGGFGSVEGGLGITSPQLVMPAFDLGAILAVGIPLALLVVGAENAQAMGVLMAERYRPPFNVMTIISGIGGLLAPMFGGHNANIAGPMTAICSSEQAGPEREGRYAATVVNGLLFVTFGVFAGVAVAVVTALPGELVASLAGLAMLGVLLAAFRGAFGGGRYQFGAMFALVIAMSGVTILNVSAPFWALVGGVLASLVLEPKDFRRATAAASEGDAA</sequence>
<gene>
    <name evidence="2" type="ORF">SAMN05216574_11241</name>
</gene>
<dbReference type="Pfam" id="PF03594">
    <property type="entry name" value="BenE"/>
    <property type="match status" value="1"/>
</dbReference>
<dbReference type="Proteomes" id="UP000198589">
    <property type="component" value="Unassembled WGS sequence"/>
</dbReference>
<reference evidence="3" key="1">
    <citation type="submission" date="2016-10" db="EMBL/GenBank/DDBJ databases">
        <authorList>
            <person name="Varghese N."/>
            <person name="Submissions S."/>
        </authorList>
    </citation>
    <scope>NUCLEOTIDE SEQUENCE [LARGE SCALE GENOMIC DNA]</scope>
    <source>
        <strain evidence="3">DSM 46838</strain>
    </source>
</reference>
<organism evidence="2 3">
    <name type="scientific">Blastococcus tunisiensis</name>
    <dbReference type="NCBI Taxonomy" id="1798228"/>
    <lineage>
        <taxon>Bacteria</taxon>
        <taxon>Bacillati</taxon>
        <taxon>Actinomycetota</taxon>
        <taxon>Actinomycetes</taxon>
        <taxon>Geodermatophilales</taxon>
        <taxon>Geodermatophilaceae</taxon>
        <taxon>Blastococcus</taxon>
    </lineage>
</organism>
<feature type="transmembrane region" description="Helical" evidence="1">
    <location>
        <begin position="38"/>
        <end position="58"/>
    </location>
</feature>
<dbReference type="PANTHER" id="PTHR30199">
    <property type="entry name" value="MFS FAMILY TRANSPORTER, PREDICTED SUBSTRATE BENZOATE"/>
    <property type="match status" value="1"/>
</dbReference>
<dbReference type="GO" id="GO:0005886">
    <property type="term" value="C:plasma membrane"/>
    <property type="evidence" value="ECO:0007669"/>
    <property type="project" value="TreeGrafter"/>
</dbReference>
<feature type="transmembrane region" description="Helical" evidence="1">
    <location>
        <begin position="346"/>
        <end position="376"/>
    </location>
</feature>
<accession>A0A1I2I416</accession>
<keyword evidence="1" id="KW-0472">Membrane</keyword>
<dbReference type="AlphaFoldDB" id="A0A1I2I416"/>
<name>A0A1I2I416_9ACTN</name>
<evidence type="ECO:0000256" key="1">
    <source>
        <dbReference type="SAM" id="Phobius"/>
    </source>
</evidence>
<dbReference type="PANTHER" id="PTHR30199:SF0">
    <property type="entry name" value="INNER MEMBRANE PROTEIN YDCO"/>
    <property type="match status" value="1"/>
</dbReference>
<feature type="transmembrane region" description="Helical" evidence="1">
    <location>
        <begin position="133"/>
        <end position="154"/>
    </location>
</feature>
<feature type="transmembrane region" description="Helical" evidence="1">
    <location>
        <begin position="237"/>
        <end position="255"/>
    </location>
</feature>
<keyword evidence="1" id="KW-1133">Transmembrane helix</keyword>
<proteinExistence type="predicted"/>